<dbReference type="EMBL" id="CAJNOC010002696">
    <property type="protein sequence ID" value="CAF0946972.1"/>
    <property type="molecule type" value="Genomic_DNA"/>
</dbReference>
<accession>A0A814CZ46</accession>
<gene>
    <name evidence="2" type="ORF">OXX778_LOCUS13737</name>
</gene>
<keyword evidence="1" id="KW-0175">Coiled coil</keyword>
<reference evidence="2" key="1">
    <citation type="submission" date="2021-02" db="EMBL/GenBank/DDBJ databases">
        <authorList>
            <person name="Nowell W R."/>
        </authorList>
    </citation>
    <scope>NUCLEOTIDE SEQUENCE</scope>
    <source>
        <strain evidence="2">Ploen Becks lab</strain>
    </source>
</reference>
<evidence type="ECO:0000256" key="1">
    <source>
        <dbReference type="SAM" id="Coils"/>
    </source>
</evidence>
<protein>
    <submittedName>
        <fullName evidence="2">Uncharacterized protein</fullName>
    </submittedName>
</protein>
<evidence type="ECO:0000313" key="2">
    <source>
        <dbReference type="EMBL" id="CAF0946972.1"/>
    </source>
</evidence>
<feature type="non-terminal residue" evidence="2">
    <location>
        <position position="1"/>
    </location>
</feature>
<organism evidence="2 3">
    <name type="scientific">Brachionus calyciflorus</name>
    <dbReference type="NCBI Taxonomy" id="104777"/>
    <lineage>
        <taxon>Eukaryota</taxon>
        <taxon>Metazoa</taxon>
        <taxon>Spiralia</taxon>
        <taxon>Gnathifera</taxon>
        <taxon>Rotifera</taxon>
        <taxon>Eurotatoria</taxon>
        <taxon>Monogononta</taxon>
        <taxon>Pseudotrocha</taxon>
        <taxon>Ploima</taxon>
        <taxon>Brachionidae</taxon>
        <taxon>Brachionus</taxon>
    </lineage>
</organism>
<keyword evidence="3" id="KW-1185">Reference proteome</keyword>
<name>A0A814CZ46_9BILA</name>
<sequence>DQYDFFNETSDRIDLVFTNILIIKAKNSNEEFQRHIGKGSSKKTALFNSKVSFFRQTLLPFPSNIQQKIKKLKSQENNTDFERENVKYANLSNITPNECNNFEDESFSNKFSRFYSFYKDEFYFLRFNMISKTNPNLVRCCLTLFFMPQKKEKFEDYYVEGSNIKNLKISLFKKFCSSTKLLAPWSKEAKENKKKMIEEELKKKACLKICNSDKEQELANGVDRNLDEAEREAPSSGYIFDHSVEAQWNIILKIRGFYNPLCFTVDYCEGIRFTKYQGKYVCKVRTNWKRHNLLEGMPINHYEPTTEPIQNFFDNGIVVLTECFLKERKNVQTRTINYLKKINLYSKFEPVLNSVLNENSLAVSPIDNPIQADLNKSTFNNGNEEQINKSIRNQKRKIESKIKTNNSINIHKRKKNSSHFIQVASENSIDKEVSSPNFVAMNEIEYDLASPNFELLVTNLSNDAKDNSPVISNQSNLESANLEKVNFIELKRVEINRIPLAAKIADIDFESSEDESFNYIKSIENNEALNRMRSAKKEERERVQKAIDERIKAISEQEIKDEVRRILNVQGLLEPLVSKKERDLALNSLIKKIKADENKKKDIDFLNRYKDNQNY</sequence>
<proteinExistence type="predicted"/>
<evidence type="ECO:0000313" key="3">
    <source>
        <dbReference type="Proteomes" id="UP000663879"/>
    </source>
</evidence>
<feature type="coiled-coil region" evidence="1">
    <location>
        <begin position="187"/>
        <end position="232"/>
    </location>
</feature>
<dbReference type="AlphaFoldDB" id="A0A814CZ46"/>
<comment type="caution">
    <text evidence="2">The sequence shown here is derived from an EMBL/GenBank/DDBJ whole genome shotgun (WGS) entry which is preliminary data.</text>
</comment>
<dbReference type="Proteomes" id="UP000663879">
    <property type="component" value="Unassembled WGS sequence"/>
</dbReference>